<sequence length="87" mass="9521">GGENYIITFHETEDNAITNDNALSTTNYTNINPFVQILYVRAEDPDTGCFSVMPITLEVNPSPVAPINLDNIEVCDTNANNQDGVMT</sequence>
<accession>A0ABX1QRS5</accession>
<comment type="caution">
    <text evidence="1">The sequence shown here is derived from an EMBL/GenBank/DDBJ whole genome shotgun (WGS) entry which is preliminary data.</text>
</comment>
<evidence type="ECO:0008006" key="3">
    <source>
        <dbReference type="Google" id="ProtNLM"/>
    </source>
</evidence>
<gene>
    <name evidence="1" type="ORF">G6042_00355</name>
</gene>
<evidence type="ECO:0000313" key="2">
    <source>
        <dbReference type="Proteomes" id="UP000767947"/>
    </source>
</evidence>
<dbReference type="EMBL" id="JAAMPT010000075">
    <property type="protein sequence ID" value="NMH23730.1"/>
    <property type="molecule type" value="Genomic_DNA"/>
</dbReference>
<keyword evidence="2" id="KW-1185">Reference proteome</keyword>
<proteinExistence type="predicted"/>
<protein>
    <recommendedName>
        <fullName evidence="3">Adhesin</fullName>
    </recommendedName>
</protein>
<dbReference type="RefSeq" id="WP_169522322.1">
    <property type="nucleotide sequence ID" value="NZ_JAAMPT010000075.1"/>
</dbReference>
<organism evidence="1 2">
    <name type="scientific">Flavobacterium solisilvae</name>
    <dbReference type="NCBI Taxonomy" id="1852019"/>
    <lineage>
        <taxon>Bacteria</taxon>
        <taxon>Pseudomonadati</taxon>
        <taxon>Bacteroidota</taxon>
        <taxon>Flavobacteriia</taxon>
        <taxon>Flavobacteriales</taxon>
        <taxon>Flavobacteriaceae</taxon>
        <taxon>Flavobacterium</taxon>
    </lineage>
</organism>
<feature type="non-terminal residue" evidence="1">
    <location>
        <position position="1"/>
    </location>
</feature>
<feature type="non-terminal residue" evidence="1">
    <location>
        <position position="87"/>
    </location>
</feature>
<reference evidence="1 2" key="1">
    <citation type="submission" date="2020-02" db="EMBL/GenBank/DDBJ databases">
        <title>Flavobacterium sp. genome.</title>
        <authorList>
            <person name="Jung H.S."/>
            <person name="Baek J.H."/>
            <person name="Jeon C.O."/>
        </authorList>
    </citation>
    <scope>NUCLEOTIDE SEQUENCE [LARGE SCALE GENOMIC DNA]</scope>
    <source>
        <strain evidence="1 2">SE-s27</strain>
    </source>
</reference>
<evidence type="ECO:0000313" key="1">
    <source>
        <dbReference type="EMBL" id="NMH23730.1"/>
    </source>
</evidence>
<name>A0ABX1QRS5_9FLAO</name>
<dbReference type="Proteomes" id="UP000767947">
    <property type="component" value="Unassembled WGS sequence"/>
</dbReference>